<dbReference type="Pfam" id="PF00456">
    <property type="entry name" value="Transketolase_N"/>
    <property type="match status" value="1"/>
</dbReference>
<dbReference type="Pfam" id="PF17831">
    <property type="entry name" value="PDH_E1_M"/>
    <property type="match status" value="1"/>
</dbReference>
<dbReference type="Pfam" id="PF22613">
    <property type="entry name" value="Transketolase_C_1"/>
    <property type="match status" value="1"/>
</dbReference>
<dbReference type="SUPFAM" id="SSF52518">
    <property type="entry name" value="Thiamin diphosphate-binding fold (THDP-binding)"/>
    <property type="match status" value="2"/>
</dbReference>
<proteinExistence type="predicted"/>
<comment type="cofactor">
    <cofactor evidence="10">
        <name>Mg(2+)</name>
        <dbReference type="ChEBI" id="CHEBI:18420"/>
    </cofactor>
</comment>
<evidence type="ECO:0000313" key="14">
    <source>
        <dbReference type="EMBL" id="WAV91636.1"/>
    </source>
</evidence>
<dbReference type="Gene3D" id="3.40.50.970">
    <property type="match status" value="2"/>
</dbReference>
<dbReference type="EC" id="1.2.4.1" evidence="3 9"/>
<evidence type="ECO:0000256" key="4">
    <source>
        <dbReference type="ARBA" id="ARBA00017172"/>
    </source>
</evidence>
<dbReference type="Gene3D" id="3.40.50.920">
    <property type="match status" value="1"/>
</dbReference>
<feature type="domain" description="Transketolase-like C-terminal" evidence="13">
    <location>
        <begin position="719"/>
        <end position="855"/>
    </location>
</feature>
<dbReference type="PIRSF" id="PIRSF000156">
    <property type="entry name" value="Pyruvate_dh_E1"/>
    <property type="match status" value="1"/>
</dbReference>
<dbReference type="NCBIfam" id="TIGR00759">
    <property type="entry name" value="aceE"/>
    <property type="match status" value="1"/>
</dbReference>
<evidence type="ECO:0000256" key="1">
    <source>
        <dbReference type="ARBA" id="ARBA00001964"/>
    </source>
</evidence>
<dbReference type="GO" id="GO:0004739">
    <property type="term" value="F:pyruvate dehydrogenase (acetyl-transferring) activity"/>
    <property type="evidence" value="ECO:0007669"/>
    <property type="project" value="UniProtKB-EC"/>
</dbReference>
<comment type="function">
    <text evidence="2 9">Component of the pyruvate dehydrogenase (PDH) complex, that catalyzes the overall conversion of pyruvate to acetyl-CoA and CO(2).</text>
</comment>
<keyword evidence="10" id="KW-0460">Magnesium</keyword>
<dbReference type="SUPFAM" id="SSF52922">
    <property type="entry name" value="TK C-terminal domain-like"/>
    <property type="match status" value="1"/>
</dbReference>
<feature type="binding site" evidence="10">
    <location>
        <position position="268"/>
    </location>
    <ligand>
        <name>Mg(2+)</name>
        <dbReference type="ChEBI" id="CHEBI:18420"/>
    </ligand>
</feature>
<protein>
    <recommendedName>
        <fullName evidence="4 9">Pyruvate dehydrogenase E1 component</fullName>
        <ecNumber evidence="3 9">1.2.4.1</ecNumber>
    </recommendedName>
</protein>
<dbReference type="Proteomes" id="UP001164819">
    <property type="component" value="Chromosome"/>
</dbReference>
<dbReference type="InterPro" id="IPR035807">
    <property type="entry name" value="PDC_E1_N"/>
</dbReference>
<evidence type="ECO:0000256" key="10">
    <source>
        <dbReference type="PIRSR" id="PIRSR000156-1"/>
    </source>
</evidence>
<dbReference type="EMBL" id="CP098251">
    <property type="protein sequence ID" value="WAV91636.1"/>
    <property type="molecule type" value="Genomic_DNA"/>
</dbReference>
<dbReference type="FunFam" id="3.40.50.970:FF:000011">
    <property type="entry name" value="Pyruvate dehydrogenase E1 component"/>
    <property type="match status" value="1"/>
</dbReference>
<dbReference type="PANTHER" id="PTHR43825:SF3">
    <property type="entry name" value="PYRUVATE DEHYDROGENASE E1 COMPONENT"/>
    <property type="match status" value="1"/>
</dbReference>
<evidence type="ECO:0000256" key="6">
    <source>
        <dbReference type="ARBA" id="ARBA00023052"/>
    </source>
</evidence>
<evidence type="ECO:0000259" key="13">
    <source>
        <dbReference type="Pfam" id="PF22613"/>
    </source>
</evidence>
<dbReference type="InterPro" id="IPR004660">
    <property type="entry name" value="PDH_E1"/>
</dbReference>
<dbReference type="InterPro" id="IPR041621">
    <property type="entry name" value="PDH_E1_M"/>
</dbReference>
<keyword evidence="6 9" id="KW-0786">Thiamine pyrophosphate</keyword>
<feature type="domain" description="Transketolase N-terminal" evidence="11">
    <location>
        <begin position="138"/>
        <end position="306"/>
    </location>
</feature>
<feature type="domain" description="Pyruvate dehydrogenase E1 component middle" evidence="12">
    <location>
        <begin position="496"/>
        <end position="706"/>
    </location>
</feature>
<dbReference type="PANTHER" id="PTHR43825">
    <property type="entry name" value="PYRUVATE DEHYDROGENASE E1 COMPONENT"/>
    <property type="match status" value="1"/>
</dbReference>
<accession>A0A9E9NTS4</accession>
<feature type="binding site" evidence="10">
    <location>
        <position position="236"/>
    </location>
    <ligand>
        <name>Mg(2+)</name>
        <dbReference type="ChEBI" id="CHEBI:18420"/>
    </ligand>
</feature>
<dbReference type="CDD" id="cd02017">
    <property type="entry name" value="TPP_E1_EcPDC_like"/>
    <property type="match status" value="1"/>
</dbReference>
<evidence type="ECO:0000256" key="5">
    <source>
        <dbReference type="ARBA" id="ARBA00023002"/>
    </source>
</evidence>
<name>A0A9E9NTS4_9BURK</name>
<sequence length="897" mass="101172">MANQQDDVFIHYHDPDEQETAEWLDAFHAVIENEGPERAHYLMERMADVARQKGINLPFSSNTAYINTIPPEQEQHSPGNMAYEARLRAWMRWNAMAMVVRANRNGDNLGGHIASFTSLATMFGTGFNHFWRAPTETFDGDLVYFQGHSSPGVYARAFIEGRLSEEQLENFRREVRGNGLSSYPHPKLMPDFWQFPTVSMGLGPIMAIYQARFLKYLQARKIADTAGRKVWVFCGDGEMDEPEAKGAISLASRESLDNLIVVVNCNLQRLDGPVRGNGKIIQELEADFRGAGWNVIKVIWGSDWDELLARDKDNVLKKVMMETVDGEYQSYKARDGAYVRRHFFGKDPRLLKMVESLSDDQLWRLSRGGHDPRKVYAAFKAAQDHTGQPTIILCQTVKGYGMGDAGEALNIAHQVKKLDDRTIRTLRDRAGVPIPDDRLDEIPFYKPPEDAPEMVYLRQRREVLGGYLPHRRQKADERLPVPPLSAFAPLLEPTHPGRSISTTQAYVRALGILLRAPEIGRRIVPIMVDESRTFGMEGLFRQIGIYNPKGQLYEPVDSGEVMYYREDKSGQILQEGITEAGGMCSWIAAATSYSTSNRIMLPFYTYYSMFGFQRTGDLMWAAADMMARGFLIGATAGRTTLNGEGLQHEDGQNHVFAATIPTCRPYDPGFAHEIAVIIREGVRCMVEEQEDVFYYISVMNESYPQPGLKPGQESGILKGMYLLQEGDRDLPHRVQLLGSGTITHEMLSAVDLLKDDWNVAADIWSVTSFTMAAREGNDTERWNMMHPGEEPRIPYVTECLKNTSGPIVASTDYVRLFAEQIRAYIPEGRLYTVLGTDGFGRSDTRANLRRFFEIDRYYVTLAALEALAKTGEMPAGTVSDAIEKYGIDREKPNPVDM</sequence>
<keyword evidence="10" id="KW-0479">Metal-binding</keyword>
<dbReference type="RefSeq" id="WP_269316132.1">
    <property type="nucleotide sequence ID" value="NZ_CP098251.1"/>
</dbReference>
<evidence type="ECO:0000256" key="8">
    <source>
        <dbReference type="ARBA" id="ARBA00051231"/>
    </source>
</evidence>
<evidence type="ECO:0000256" key="7">
    <source>
        <dbReference type="ARBA" id="ARBA00023317"/>
    </source>
</evidence>
<comment type="catalytic activity">
    <reaction evidence="8 9">
        <text>N(6)-[(R)-lipoyl]-L-lysyl-[protein] + pyruvate + H(+) = N(6)-[(R)-S(8)-acetyldihydrolipoyl]-L-lysyl-[protein] + CO2</text>
        <dbReference type="Rhea" id="RHEA:19189"/>
        <dbReference type="Rhea" id="RHEA-COMP:10474"/>
        <dbReference type="Rhea" id="RHEA-COMP:10478"/>
        <dbReference type="ChEBI" id="CHEBI:15361"/>
        <dbReference type="ChEBI" id="CHEBI:15378"/>
        <dbReference type="ChEBI" id="CHEBI:16526"/>
        <dbReference type="ChEBI" id="CHEBI:83099"/>
        <dbReference type="ChEBI" id="CHEBI:83111"/>
        <dbReference type="EC" id="1.2.4.1"/>
    </reaction>
</comment>
<dbReference type="AlphaFoldDB" id="A0A9E9NTS4"/>
<dbReference type="InterPro" id="IPR009014">
    <property type="entry name" value="Transketo_C/PFOR_II"/>
</dbReference>
<dbReference type="GO" id="GO:0046872">
    <property type="term" value="F:metal ion binding"/>
    <property type="evidence" value="ECO:0007669"/>
    <property type="project" value="UniProtKB-KW"/>
</dbReference>
<dbReference type="InterPro" id="IPR029061">
    <property type="entry name" value="THDP-binding"/>
</dbReference>
<evidence type="ECO:0000259" key="11">
    <source>
        <dbReference type="Pfam" id="PF00456"/>
    </source>
</evidence>
<dbReference type="InterPro" id="IPR005474">
    <property type="entry name" value="Transketolase_N"/>
</dbReference>
<comment type="cofactor">
    <cofactor evidence="1 9">
        <name>thiamine diphosphate</name>
        <dbReference type="ChEBI" id="CHEBI:58937"/>
    </cofactor>
</comment>
<keyword evidence="7 9" id="KW-0670">Pyruvate</keyword>
<reference evidence="14" key="1">
    <citation type="journal article" date="2022" name="Front. Microbiol.">
        <title>New perspectives on an old grouping: The genomic and phenotypic variability of Oxalobacter formigenes and the implications for calcium oxalate stone prevention.</title>
        <authorList>
            <person name="Chmiel J.A."/>
            <person name="Carr C."/>
            <person name="Stuivenberg G.A."/>
            <person name="Venema R."/>
            <person name="Chanyi R.M."/>
            <person name="Al K.F."/>
            <person name="Giguere D."/>
            <person name="Say H."/>
            <person name="Akouris P.P."/>
            <person name="Dominguez Romero S.A."/>
            <person name="Kwong A."/>
            <person name="Tai V."/>
            <person name="Koval S.F."/>
            <person name="Razvi H."/>
            <person name="Bjazevic J."/>
            <person name="Burton J.P."/>
        </authorList>
    </citation>
    <scope>NUCLEOTIDE SEQUENCE</scope>
    <source>
        <strain evidence="14">OxK</strain>
    </source>
</reference>
<dbReference type="InterPro" id="IPR055152">
    <property type="entry name" value="Transketolase-like_C_2"/>
</dbReference>
<dbReference type="InterPro" id="IPR051157">
    <property type="entry name" value="PDH/Transketolase"/>
</dbReference>
<feature type="binding site" evidence="10">
    <location>
        <position position="266"/>
    </location>
    <ligand>
        <name>Mg(2+)</name>
        <dbReference type="ChEBI" id="CHEBI:18420"/>
    </ligand>
</feature>
<evidence type="ECO:0000256" key="3">
    <source>
        <dbReference type="ARBA" id="ARBA00012281"/>
    </source>
</evidence>
<keyword evidence="5 9" id="KW-0560">Oxidoreductase</keyword>
<evidence type="ECO:0000256" key="9">
    <source>
        <dbReference type="PIRNR" id="PIRNR000156"/>
    </source>
</evidence>
<evidence type="ECO:0000256" key="2">
    <source>
        <dbReference type="ARBA" id="ARBA00003157"/>
    </source>
</evidence>
<organism evidence="14">
    <name type="scientific">Oxalobacter aliiformigenes</name>
    <dbReference type="NCBI Taxonomy" id="2946593"/>
    <lineage>
        <taxon>Bacteria</taxon>
        <taxon>Pseudomonadati</taxon>
        <taxon>Pseudomonadota</taxon>
        <taxon>Betaproteobacteria</taxon>
        <taxon>Burkholderiales</taxon>
        <taxon>Oxalobacteraceae</taxon>
        <taxon>Oxalobacter</taxon>
    </lineage>
</organism>
<gene>
    <name evidence="14" type="primary">aceE</name>
    <name evidence="14" type="ORF">NB646_02445</name>
</gene>
<evidence type="ECO:0000259" key="12">
    <source>
        <dbReference type="Pfam" id="PF17831"/>
    </source>
</evidence>